<accession>A0ACA9NX36</accession>
<comment type="caution">
    <text evidence="1">The sequence shown here is derived from an EMBL/GenBank/DDBJ whole genome shotgun (WGS) entry which is preliminary data.</text>
</comment>
<dbReference type="EMBL" id="CAJVPW010018040">
    <property type="protein sequence ID" value="CAG8679739.1"/>
    <property type="molecule type" value="Genomic_DNA"/>
</dbReference>
<proteinExistence type="predicted"/>
<reference evidence="1" key="1">
    <citation type="submission" date="2021-06" db="EMBL/GenBank/DDBJ databases">
        <authorList>
            <person name="Kallberg Y."/>
            <person name="Tangrot J."/>
            <person name="Rosling A."/>
        </authorList>
    </citation>
    <scope>NUCLEOTIDE SEQUENCE</scope>
    <source>
        <strain evidence="1">28 12/20/2015</strain>
    </source>
</reference>
<protein>
    <submittedName>
        <fullName evidence="1">10821_t:CDS:1</fullName>
    </submittedName>
</protein>
<dbReference type="Proteomes" id="UP000789366">
    <property type="component" value="Unassembled WGS sequence"/>
</dbReference>
<name>A0ACA9NX36_9GLOM</name>
<organism evidence="1 2">
    <name type="scientific">Cetraspora pellucida</name>
    <dbReference type="NCBI Taxonomy" id="1433469"/>
    <lineage>
        <taxon>Eukaryota</taxon>
        <taxon>Fungi</taxon>
        <taxon>Fungi incertae sedis</taxon>
        <taxon>Mucoromycota</taxon>
        <taxon>Glomeromycotina</taxon>
        <taxon>Glomeromycetes</taxon>
        <taxon>Diversisporales</taxon>
        <taxon>Gigasporaceae</taxon>
        <taxon>Cetraspora</taxon>
    </lineage>
</organism>
<evidence type="ECO:0000313" key="1">
    <source>
        <dbReference type="EMBL" id="CAG8679739.1"/>
    </source>
</evidence>
<evidence type="ECO:0000313" key="2">
    <source>
        <dbReference type="Proteomes" id="UP000789366"/>
    </source>
</evidence>
<feature type="non-terminal residue" evidence="1">
    <location>
        <position position="1"/>
    </location>
</feature>
<sequence>KLQQTSGTNSTGTACNTPTREEEFRATREVARQRNEVEVLHQQVSRKEKKRETPANEQVSMRYDVVNVLISSSSFCNSTFEEVASRNESPVLNPSVLAFPYLLKACSYP</sequence>
<keyword evidence="2" id="KW-1185">Reference proteome</keyword>
<gene>
    <name evidence="1" type="ORF">SPELUC_LOCUS10089</name>
</gene>